<dbReference type="SUPFAM" id="SSF53098">
    <property type="entry name" value="Ribonuclease H-like"/>
    <property type="match status" value="1"/>
</dbReference>
<dbReference type="GO" id="GO:0004523">
    <property type="term" value="F:RNA-DNA hybrid ribonuclease activity"/>
    <property type="evidence" value="ECO:0007669"/>
    <property type="project" value="UniProtKB-EC"/>
</dbReference>
<dbReference type="Proteomes" id="UP000216052">
    <property type="component" value="Chromosome"/>
</dbReference>
<evidence type="ECO:0000256" key="4">
    <source>
        <dbReference type="ARBA" id="ARBA00004496"/>
    </source>
</evidence>
<evidence type="ECO:0000313" key="19">
    <source>
        <dbReference type="Proteomes" id="UP000216052"/>
    </source>
</evidence>
<feature type="domain" description="RNase H type-2" evidence="17">
    <location>
        <begin position="73"/>
        <end position="262"/>
    </location>
</feature>
<evidence type="ECO:0000256" key="15">
    <source>
        <dbReference type="PROSITE-ProRule" id="PRU01319"/>
    </source>
</evidence>
<keyword evidence="11 14" id="KW-0255">Endonuclease</keyword>
<feature type="binding site" evidence="14 15">
    <location>
        <position position="80"/>
    </location>
    <ligand>
        <name>a divalent metal cation</name>
        <dbReference type="ChEBI" id="CHEBI:60240"/>
    </ligand>
</feature>
<sequence>MNTAQMTVAQITALLSHHELSLHTINMLKADARISVKRLVDRWEARRQQNLRERERIASLYEYERQLASEGYRLVAGVDEAGRGPLAGPVMVAAVILPLDCYLPGLNDSKKLTSAQREKLYHEIKNVAVAVSRSIITVETIDRVNIYQATIKGMYCAISELAPAPQAVLIDAVPLPNLFIPSKSIVGGDQVSASIAAASIVAKVERDHLMDELDGQYPMYGFKHHKGYGTQEHMEALAKYGPCPHHRQSFAPVKAVNVGGCLEERFTTKE</sequence>
<evidence type="ECO:0000256" key="5">
    <source>
        <dbReference type="ARBA" id="ARBA00007383"/>
    </source>
</evidence>
<evidence type="ECO:0000313" key="18">
    <source>
        <dbReference type="EMBL" id="XFO72528.1"/>
    </source>
</evidence>
<dbReference type="NCBIfam" id="NF000595">
    <property type="entry name" value="PRK00015.1-3"/>
    <property type="match status" value="1"/>
</dbReference>
<comment type="similarity">
    <text evidence="5 14 16">Belongs to the RNase HII family.</text>
</comment>
<comment type="cofactor">
    <cofactor evidence="14 15">
        <name>Mn(2+)</name>
        <dbReference type="ChEBI" id="CHEBI:29035"/>
    </cofactor>
    <cofactor evidence="14 15">
        <name>Mg(2+)</name>
        <dbReference type="ChEBI" id="CHEBI:18420"/>
    </cofactor>
    <text evidence="14 15">Manganese or magnesium. Binds 1 divalent metal ion per monomer in the absence of substrate. May bind a second metal ion after substrate binding.</text>
</comment>
<dbReference type="NCBIfam" id="NF000594">
    <property type="entry name" value="PRK00015.1-1"/>
    <property type="match status" value="1"/>
</dbReference>
<keyword evidence="8 14" id="KW-0963">Cytoplasm</keyword>
<feature type="binding site" evidence="14 15">
    <location>
        <position position="79"/>
    </location>
    <ligand>
        <name>a divalent metal cation</name>
        <dbReference type="ChEBI" id="CHEBI:60240"/>
    </ligand>
</feature>
<comment type="cofactor">
    <cofactor evidence="2">
        <name>Mg(2+)</name>
        <dbReference type="ChEBI" id="CHEBI:18420"/>
    </cofactor>
</comment>
<organism evidence="18 19">
    <name type="scientific">Sporomusa acidovorans (strain ATCC 49682 / DSM 3132 / Mol)</name>
    <dbReference type="NCBI Taxonomy" id="1123286"/>
    <lineage>
        <taxon>Bacteria</taxon>
        <taxon>Bacillati</taxon>
        <taxon>Bacillota</taxon>
        <taxon>Negativicutes</taxon>
        <taxon>Selenomonadales</taxon>
        <taxon>Sporomusaceae</taxon>
        <taxon>Sporomusa</taxon>
    </lineage>
</organism>
<dbReference type="EC" id="3.1.26.4" evidence="6 14"/>
<protein>
    <recommendedName>
        <fullName evidence="7 14">Ribonuclease HII</fullName>
        <shortName evidence="14">RNase HII</shortName>
        <ecNumber evidence="6 14">3.1.26.4</ecNumber>
    </recommendedName>
</protein>
<comment type="subcellular location">
    <subcellularLocation>
        <location evidence="4 14">Cytoplasm</location>
    </subcellularLocation>
</comment>
<comment type="function">
    <text evidence="3 14 16">Endonuclease that specifically degrades the RNA of RNA-DNA hybrids.</text>
</comment>
<dbReference type="InterPro" id="IPR012337">
    <property type="entry name" value="RNaseH-like_sf"/>
</dbReference>
<evidence type="ECO:0000256" key="3">
    <source>
        <dbReference type="ARBA" id="ARBA00004065"/>
    </source>
</evidence>
<dbReference type="PANTHER" id="PTHR10954">
    <property type="entry name" value="RIBONUCLEASE H2 SUBUNIT A"/>
    <property type="match status" value="1"/>
</dbReference>
<dbReference type="CDD" id="cd07182">
    <property type="entry name" value="RNase_HII_bacteria_HII_like"/>
    <property type="match status" value="1"/>
</dbReference>
<evidence type="ECO:0000256" key="10">
    <source>
        <dbReference type="ARBA" id="ARBA00022723"/>
    </source>
</evidence>
<evidence type="ECO:0000256" key="13">
    <source>
        <dbReference type="ARBA" id="ARBA00023211"/>
    </source>
</evidence>
<evidence type="ECO:0000256" key="7">
    <source>
        <dbReference type="ARBA" id="ARBA00019179"/>
    </source>
</evidence>
<dbReference type="RefSeq" id="WP_093791826.1">
    <property type="nucleotide sequence ID" value="NZ_CP155571.1"/>
</dbReference>
<evidence type="ECO:0000256" key="16">
    <source>
        <dbReference type="RuleBase" id="RU003515"/>
    </source>
</evidence>
<reference evidence="18" key="1">
    <citation type="submission" date="2024-05" db="EMBL/GenBank/DDBJ databases">
        <title>Isolation and characterization of Sporomusa carbonis sp. nov., a carboxydotrophic hydrogenogen in the genus of Sporomusa isolated from a charcoal burning pile.</title>
        <authorList>
            <person name="Boeer T."/>
            <person name="Rosenbaum F."/>
            <person name="Eysell L."/>
            <person name="Mueller V."/>
            <person name="Daniel R."/>
            <person name="Poehlein A."/>
        </authorList>
    </citation>
    <scope>NUCLEOTIDE SEQUENCE [LARGE SCALE GENOMIC DNA]</scope>
    <source>
        <strain evidence="18">DSM 3132</strain>
    </source>
</reference>
<dbReference type="PANTHER" id="PTHR10954:SF18">
    <property type="entry name" value="RIBONUCLEASE HII"/>
    <property type="match status" value="1"/>
</dbReference>
<dbReference type="EMBL" id="CP155571">
    <property type="protein sequence ID" value="XFO72528.1"/>
    <property type="molecule type" value="Genomic_DNA"/>
</dbReference>
<dbReference type="InterPro" id="IPR022898">
    <property type="entry name" value="RNase_HII"/>
</dbReference>
<dbReference type="Pfam" id="PF01351">
    <property type="entry name" value="RNase_HII"/>
    <property type="match status" value="1"/>
</dbReference>
<comment type="catalytic activity">
    <reaction evidence="1 14 15 16">
        <text>Endonucleolytic cleavage to 5'-phosphomonoester.</text>
        <dbReference type="EC" id="3.1.26.4"/>
    </reaction>
</comment>
<dbReference type="PROSITE" id="PS51975">
    <property type="entry name" value="RNASE_H_2"/>
    <property type="match status" value="1"/>
</dbReference>
<gene>
    <name evidence="14 18" type="primary">rnhB</name>
    <name evidence="18" type="ORF">SPACI_025810</name>
</gene>
<evidence type="ECO:0000256" key="14">
    <source>
        <dbReference type="HAMAP-Rule" id="MF_00052"/>
    </source>
</evidence>
<accession>A0ABZ3J328</accession>
<keyword evidence="10 14" id="KW-0479">Metal-binding</keyword>
<keyword evidence="12 14" id="KW-0378">Hydrolase</keyword>
<keyword evidence="13 14" id="KW-0464">Manganese</keyword>
<evidence type="ECO:0000256" key="12">
    <source>
        <dbReference type="ARBA" id="ARBA00022801"/>
    </source>
</evidence>
<dbReference type="InterPro" id="IPR036397">
    <property type="entry name" value="RNaseH_sf"/>
</dbReference>
<evidence type="ECO:0000256" key="11">
    <source>
        <dbReference type="ARBA" id="ARBA00022759"/>
    </source>
</evidence>
<dbReference type="HAMAP" id="MF_00052_B">
    <property type="entry name" value="RNase_HII_B"/>
    <property type="match status" value="1"/>
</dbReference>
<name>A0ABZ3J328_SPOA4</name>
<evidence type="ECO:0000256" key="8">
    <source>
        <dbReference type="ARBA" id="ARBA00022490"/>
    </source>
</evidence>
<feature type="binding site" evidence="14 15">
    <location>
        <position position="171"/>
    </location>
    <ligand>
        <name>a divalent metal cation</name>
        <dbReference type="ChEBI" id="CHEBI:60240"/>
    </ligand>
</feature>
<dbReference type="InterPro" id="IPR024567">
    <property type="entry name" value="RNase_HII/HIII_dom"/>
</dbReference>
<evidence type="ECO:0000256" key="6">
    <source>
        <dbReference type="ARBA" id="ARBA00012180"/>
    </source>
</evidence>
<proteinExistence type="inferred from homology"/>
<evidence type="ECO:0000259" key="17">
    <source>
        <dbReference type="PROSITE" id="PS51975"/>
    </source>
</evidence>
<keyword evidence="19" id="KW-1185">Reference proteome</keyword>
<keyword evidence="9 14" id="KW-0540">Nuclease</keyword>
<evidence type="ECO:0000256" key="2">
    <source>
        <dbReference type="ARBA" id="ARBA00001946"/>
    </source>
</evidence>
<evidence type="ECO:0000256" key="9">
    <source>
        <dbReference type="ARBA" id="ARBA00022722"/>
    </source>
</evidence>
<dbReference type="Gene3D" id="3.30.420.10">
    <property type="entry name" value="Ribonuclease H-like superfamily/Ribonuclease H"/>
    <property type="match status" value="1"/>
</dbReference>
<dbReference type="InterPro" id="IPR001352">
    <property type="entry name" value="RNase_HII/HIII"/>
</dbReference>
<evidence type="ECO:0000256" key="1">
    <source>
        <dbReference type="ARBA" id="ARBA00000077"/>
    </source>
</evidence>